<name>A0ABZ2A9J8_STRNV</name>
<accession>A0ABZ2A9J8</accession>
<evidence type="ECO:0000313" key="2">
    <source>
        <dbReference type="Proteomes" id="UP001432209"/>
    </source>
</evidence>
<dbReference type="Proteomes" id="UP001432209">
    <property type="component" value="Chromosome"/>
</dbReference>
<sequence length="134" mass="14948">MPPQPPTLHYVRFQSPTRSPRGHFPGIFALANGLARDGRLTPEQWRFWRTNNDWYDAAYPDPTKVDPTVYDHAVNPGAVAWFKSTADELLARVPGYLDLLAAHDVACVRLRSAVVPGRVVYEDTTQVVVVPPPA</sequence>
<gene>
    <name evidence="1" type="ORF">OG442_21850</name>
</gene>
<dbReference type="EMBL" id="CP109495">
    <property type="protein sequence ID" value="WUX53990.1"/>
    <property type="molecule type" value="Genomic_DNA"/>
</dbReference>
<organism evidence="1 2">
    <name type="scientific">Streptomyces niveus</name>
    <name type="common">Streptomyces spheroides</name>
    <dbReference type="NCBI Taxonomy" id="193462"/>
    <lineage>
        <taxon>Bacteria</taxon>
        <taxon>Bacillati</taxon>
        <taxon>Actinomycetota</taxon>
        <taxon>Actinomycetes</taxon>
        <taxon>Kitasatosporales</taxon>
        <taxon>Streptomycetaceae</taxon>
        <taxon>Streptomyces</taxon>
    </lineage>
</organism>
<dbReference type="RefSeq" id="WP_329077598.1">
    <property type="nucleotide sequence ID" value="NZ_CP108849.2"/>
</dbReference>
<protein>
    <submittedName>
        <fullName evidence="1">Uncharacterized protein</fullName>
    </submittedName>
</protein>
<keyword evidence="2" id="KW-1185">Reference proteome</keyword>
<proteinExistence type="predicted"/>
<dbReference type="GeneID" id="91343077"/>
<reference evidence="1" key="1">
    <citation type="submission" date="2022-10" db="EMBL/GenBank/DDBJ databases">
        <title>The complete genomes of actinobacterial strains from the NBC collection.</title>
        <authorList>
            <person name="Joergensen T.S."/>
            <person name="Alvarez Arevalo M."/>
            <person name="Sterndorff E.B."/>
            <person name="Faurdal D."/>
            <person name="Vuksanovic O."/>
            <person name="Mourched A.-S."/>
            <person name="Charusanti P."/>
            <person name="Shaw S."/>
            <person name="Blin K."/>
            <person name="Weber T."/>
        </authorList>
    </citation>
    <scope>NUCLEOTIDE SEQUENCE</scope>
    <source>
        <strain evidence="1">NBC_01432</strain>
    </source>
</reference>
<evidence type="ECO:0000313" key="1">
    <source>
        <dbReference type="EMBL" id="WUX53990.1"/>
    </source>
</evidence>